<gene>
    <name evidence="5" type="ORF">AJ85_05240</name>
    <name evidence="4" type="ORF">BALCAV_0205565</name>
</gene>
<dbReference type="EMBL" id="ALPT02000013">
    <property type="protein sequence ID" value="KGA98231.1"/>
    <property type="molecule type" value="Genomic_DNA"/>
</dbReference>
<evidence type="ECO:0000313" key="6">
    <source>
        <dbReference type="Proteomes" id="UP000002754"/>
    </source>
</evidence>
<dbReference type="OrthoDB" id="9816297at2"/>
<dbReference type="CDD" id="cd02038">
    <property type="entry name" value="FlhG-like"/>
    <property type="match status" value="1"/>
</dbReference>
<dbReference type="GO" id="GO:0009898">
    <property type="term" value="C:cytoplasmic side of plasma membrane"/>
    <property type="evidence" value="ECO:0007669"/>
    <property type="project" value="TreeGrafter"/>
</dbReference>
<evidence type="ECO:0000256" key="1">
    <source>
        <dbReference type="ARBA" id="ARBA00022741"/>
    </source>
</evidence>
<accession>A0A094WN28</accession>
<dbReference type="GO" id="GO:0005829">
    <property type="term" value="C:cytosol"/>
    <property type="evidence" value="ECO:0007669"/>
    <property type="project" value="TreeGrafter"/>
</dbReference>
<dbReference type="EMBL" id="JALP01000071">
    <property type="protein sequence ID" value="THG91396.1"/>
    <property type="molecule type" value="Genomic_DNA"/>
</dbReference>
<dbReference type="InterPro" id="IPR002586">
    <property type="entry name" value="CobQ/CobB/MinD/ParA_Nub-bd_dom"/>
</dbReference>
<dbReference type="eggNOG" id="COG0455">
    <property type="taxonomic scope" value="Bacteria"/>
</dbReference>
<dbReference type="InterPro" id="IPR025501">
    <property type="entry name" value="MinD_FleN"/>
</dbReference>
<dbReference type="PIRSF" id="PIRSF003092">
    <property type="entry name" value="MinD"/>
    <property type="match status" value="1"/>
</dbReference>
<protein>
    <submittedName>
        <fullName evidence="4">Cobyrinic acid a,c-diamide synthase</fullName>
    </submittedName>
</protein>
<dbReference type="Proteomes" id="UP000297014">
    <property type="component" value="Unassembled WGS sequence"/>
</dbReference>
<dbReference type="Proteomes" id="UP000002754">
    <property type="component" value="Unassembled WGS sequence"/>
</dbReference>
<evidence type="ECO:0000313" key="4">
    <source>
        <dbReference type="EMBL" id="KGA98231.1"/>
    </source>
</evidence>
<dbReference type="PANTHER" id="PTHR43384:SF4">
    <property type="entry name" value="CELLULOSE BIOSYNTHESIS PROTEIN BCSQ-RELATED"/>
    <property type="match status" value="1"/>
</dbReference>
<keyword evidence="2" id="KW-0067">ATP-binding</keyword>
<dbReference type="Pfam" id="PF01656">
    <property type="entry name" value="CbiA"/>
    <property type="match status" value="1"/>
</dbReference>
<name>A0A094WN28_ALKAL</name>
<dbReference type="STRING" id="1218173.BALCAV_0205565"/>
<keyword evidence="1" id="KW-0547">Nucleotide-binding</keyword>
<evidence type="ECO:0000313" key="7">
    <source>
        <dbReference type="Proteomes" id="UP000297014"/>
    </source>
</evidence>
<dbReference type="GO" id="GO:0016887">
    <property type="term" value="F:ATP hydrolysis activity"/>
    <property type="evidence" value="ECO:0007669"/>
    <property type="project" value="TreeGrafter"/>
</dbReference>
<organism evidence="4 6">
    <name type="scientific">Alkalihalobacillus alcalophilus ATCC 27647 = CGMCC 1.3604</name>
    <dbReference type="NCBI Taxonomy" id="1218173"/>
    <lineage>
        <taxon>Bacteria</taxon>
        <taxon>Bacillati</taxon>
        <taxon>Bacillota</taxon>
        <taxon>Bacilli</taxon>
        <taxon>Bacillales</taxon>
        <taxon>Bacillaceae</taxon>
        <taxon>Alkalihalobacillus</taxon>
    </lineage>
</organism>
<dbReference type="InterPro" id="IPR050625">
    <property type="entry name" value="ParA/MinD_ATPase"/>
</dbReference>
<sequence>MTDQAEKLRMMVQQSQMSHAKVIAVISGKGGVGKSNVSLNFALSLIQQQLKVTVIDLDIGMGNLEILLGKPAKYSIVDMLERDLLISDIKEAGPGHLNFIAGGTGLSELVKLNEIKLQKFSEQLTELSLTNDYIILDLGAGLTEETFGFILAADEVFVVTTPEPTAVTDAYSMIKYLTAKDEQKPLYLLVNKVDSDKEGKQTAFNLQQVAKRFLNKEIEMLGYLPNDPQVSKAVKAQTPFIIYDQKSKVSKSLKKIVATYLGRGKSTVKSVGFVQKIQSWFIAK</sequence>
<evidence type="ECO:0000313" key="5">
    <source>
        <dbReference type="EMBL" id="THG91396.1"/>
    </source>
</evidence>
<dbReference type="InterPro" id="IPR027417">
    <property type="entry name" value="P-loop_NTPase"/>
</dbReference>
<dbReference type="Gene3D" id="3.40.50.300">
    <property type="entry name" value="P-loop containing nucleotide triphosphate hydrolases"/>
    <property type="match status" value="1"/>
</dbReference>
<dbReference type="InterPro" id="IPR033875">
    <property type="entry name" value="FlhG"/>
</dbReference>
<reference evidence="5 7" key="2">
    <citation type="submission" date="2014-01" db="EMBL/GenBank/DDBJ databases">
        <title>Draft genome sequencing of Bacillus alcalophilus CGMCC 1.3604.</title>
        <authorList>
            <person name="Yang J."/>
            <person name="Diao L."/>
            <person name="Yang S."/>
        </authorList>
    </citation>
    <scope>NUCLEOTIDE SEQUENCE [LARGE SCALE GENOMIC DNA]</scope>
    <source>
        <strain evidence="5 7">CGMCC 1.3604</strain>
    </source>
</reference>
<dbReference type="RefSeq" id="WP_003320656.1">
    <property type="nucleotide sequence ID" value="NZ_ALPT02000013.1"/>
</dbReference>
<dbReference type="PANTHER" id="PTHR43384">
    <property type="entry name" value="SEPTUM SITE-DETERMINING PROTEIN MIND HOMOLOG, CHLOROPLASTIC-RELATED"/>
    <property type="match status" value="1"/>
</dbReference>
<dbReference type="GO" id="GO:0051782">
    <property type="term" value="P:negative regulation of cell division"/>
    <property type="evidence" value="ECO:0007669"/>
    <property type="project" value="TreeGrafter"/>
</dbReference>
<proteinExistence type="predicted"/>
<evidence type="ECO:0000259" key="3">
    <source>
        <dbReference type="Pfam" id="PF01656"/>
    </source>
</evidence>
<dbReference type="SUPFAM" id="SSF52540">
    <property type="entry name" value="P-loop containing nucleoside triphosphate hydrolases"/>
    <property type="match status" value="1"/>
</dbReference>
<comment type="caution">
    <text evidence="4">The sequence shown here is derived from an EMBL/GenBank/DDBJ whole genome shotgun (WGS) entry which is preliminary data.</text>
</comment>
<evidence type="ECO:0000256" key="2">
    <source>
        <dbReference type="ARBA" id="ARBA00022840"/>
    </source>
</evidence>
<reference evidence="4 6" key="1">
    <citation type="journal article" date="2014" name="Genome Announc.">
        <title>Draft Genome Sequence of Bacillus alcalophilus AV1934, a Classic Alkaliphile Isolated from Human Feces in 1934.</title>
        <authorList>
            <person name="Attie O."/>
            <person name="Jayaprakash A."/>
            <person name="Shah H."/>
            <person name="Paulsen I.T."/>
            <person name="Morino M."/>
            <person name="Takahashi Y."/>
            <person name="Narumi I."/>
            <person name="Sachidanandam R."/>
            <person name="Satoh K."/>
            <person name="Ito M."/>
            <person name="Krulwich T.A."/>
        </authorList>
    </citation>
    <scope>NUCLEOTIDE SEQUENCE [LARGE SCALE GENOMIC DNA]</scope>
    <source>
        <strain evidence="4 6">AV1934</strain>
    </source>
</reference>
<dbReference type="GO" id="GO:0005524">
    <property type="term" value="F:ATP binding"/>
    <property type="evidence" value="ECO:0007669"/>
    <property type="project" value="UniProtKB-KW"/>
</dbReference>
<keyword evidence="6" id="KW-1185">Reference proteome</keyword>
<dbReference type="AlphaFoldDB" id="A0A094WN28"/>
<feature type="domain" description="CobQ/CobB/MinD/ParA nucleotide binding" evidence="3">
    <location>
        <begin position="23"/>
        <end position="239"/>
    </location>
</feature>